<keyword evidence="1" id="KW-0472">Membrane</keyword>
<dbReference type="KEGG" id="cmah:C1I91_00100"/>
<sequence>MNKDKLLTIGILPIMWLIYFTFEFITGRIHSKFDIIMNLLPVLLFGIIGLIIYYLGIKFSKGLSNITILITFFFTFLLDQGVKLIIKTLYFDKSFFLIDNFLSFNPIINSSGSWLNARFGAGINFSVLIIINAIVLFFILEGYRYYLHKGYKDFWADMSFTFILSGCLCSLIDKIFYGGSLDFIGISSLFIADLKDIYINLSIFFLALCIYNNGFWKNSEETTFKQDIEGVKRFLSFIKKDIFFLSK</sequence>
<feature type="transmembrane region" description="Helical" evidence="1">
    <location>
        <begin position="197"/>
        <end position="216"/>
    </location>
</feature>
<evidence type="ECO:0000313" key="3">
    <source>
        <dbReference type="Proteomes" id="UP000286268"/>
    </source>
</evidence>
<feature type="transmembrane region" description="Helical" evidence="1">
    <location>
        <begin position="37"/>
        <end position="56"/>
    </location>
</feature>
<dbReference type="Pfam" id="PF01252">
    <property type="entry name" value="Peptidase_A8"/>
    <property type="match status" value="1"/>
</dbReference>
<dbReference type="OrthoDB" id="1653128at2"/>
<organism evidence="2 3">
    <name type="scientific">Clostridium manihotivorum</name>
    <dbReference type="NCBI Taxonomy" id="2320868"/>
    <lineage>
        <taxon>Bacteria</taxon>
        <taxon>Bacillati</taxon>
        <taxon>Bacillota</taxon>
        <taxon>Clostridia</taxon>
        <taxon>Eubacteriales</taxon>
        <taxon>Clostridiaceae</taxon>
        <taxon>Clostridium</taxon>
    </lineage>
</organism>
<dbReference type="GO" id="GO:0006508">
    <property type="term" value="P:proteolysis"/>
    <property type="evidence" value="ECO:0007669"/>
    <property type="project" value="InterPro"/>
</dbReference>
<name>A0A410DMB4_9CLOT</name>
<dbReference type="EMBL" id="CP025746">
    <property type="protein sequence ID" value="QAA30221.1"/>
    <property type="molecule type" value="Genomic_DNA"/>
</dbReference>
<feature type="transmembrane region" description="Helical" evidence="1">
    <location>
        <begin position="62"/>
        <end position="78"/>
    </location>
</feature>
<dbReference type="AlphaFoldDB" id="A0A410DMB4"/>
<dbReference type="GO" id="GO:0004190">
    <property type="term" value="F:aspartic-type endopeptidase activity"/>
    <property type="evidence" value="ECO:0007669"/>
    <property type="project" value="InterPro"/>
</dbReference>
<gene>
    <name evidence="2" type="ORF">C1I91_00100</name>
</gene>
<feature type="transmembrane region" description="Helical" evidence="1">
    <location>
        <begin position="120"/>
        <end position="143"/>
    </location>
</feature>
<evidence type="ECO:0000256" key="1">
    <source>
        <dbReference type="SAM" id="Phobius"/>
    </source>
</evidence>
<dbReference type="Proteomes" id="UP000286268">
    <property type="component" value="Chromosome"/>
</dbReference>
<feature type="transmembrane region" description="Helical" evidence="1">
    <location>
        <begin position="155"/>
        <end position="177"/>
    </location>
</feature>
<feature type="transmembrane region" description="Helical" evidence="1">
    <location>
        <begin position="6"/>
        <end position="25"/>
    </location>
</feature>
<dbReference type="GO" id="GO:0016020">
    <property type="term" value="C:membrane"/>
    <property type="evidence" value="ECO:0007669"/>
    <property type="project" value="InterPro"/>
</dbReference>
<proteinExistence type="predicted"/>
<keyword evidence="1" id="KW-1133">Transmembrane helix</keyword>
<keyword evidence="3" id="KW-1185">Reference proteome</keyword>
<reference evidence="2 3" key="1">
    <citation type="submission" date="2018-01" db="EMBL/GenBank/DDBJ databases">
        <title>Genome Sequencing and Assembly of Anaerobacter polyendosporus strain CT4.</title>
        <authorList>
            <person name="Tachaapaikoon C."/>
            <person name="Sutheeworapong S."/>
            <person name="Jenjaroenpun P."/>
            <person name="Wongsurawat T."/>
            <person name="Nookeaw I."/>
            <person name="Cheawchanlertfa P."/>
            <person name="Kosugi A."/>
            <person name="Cheevadhanarak S."/>
            <person name="Ratanakhanokchai K."/>
        </authorList>
    </citation>
    <scope>NUCLEOTIDE SEQUENCE [LARGE SCALE GENOMIC DNA]</scope>
    <source>
        <strain evidence="2 3">CT4</strain>
    </source>
</reference>
<accession>A0A410DMB4</accession>
<dbReference type="RefSeq" id="WP_128210673.1">
    <property type="nucleotide sequence ID" value="NZ_CP025746.1"/>
</dbReference>
<keyword evidence="1" id="KW-0812">Transmembrane</keyword>
<dbReference type="InterPro" id="IPR001872">
    <property type="entry name" value="Peptidase_A8"/>
</dbReference>
<evidence type="ECO:0000313" key="2">
    <source>
        <dbReference type="EMBL" id="QAA30221.1"/>
    </source>
</evidence>
<protein>
    <submittedName>
        <fullName evidence="2">Signal peptidase II</fullName>
    </submittedName>
</protein>